<evidence type="ECO:0000313" key="3">
    <source>
        <dbReference type="Proteomes" id="UP000504636"/>
    </source>
</evidence>
<keyword evidence="3" id="KW-1185">Reference proteome</keyword>
<gene>
    <name evidence="2 4" type="ORF">BDZ99DRAFT_369380</name>
</gene>
<accession>A0A6A6Z6M5</accession>
<feature type="region of interest" description="Disordered" evidence="1">
    <location>
        <begin position="54"/>
        <end position="179"/>
    </location>
</feature>
<organism evidence="2">
    <name type="scientific">Mytilinidion resinicola</name>
    <dbReference type="NCBI Taxonomy" id="574789"/>
    <lineage>
        <taxon>Eukaryota</taxon>
        <taxon>Fungi</taxon>
        <taxon>Dikarya</taxon>
        <taxon>Ascomycota</taxon>
        <taxon>Pezizomycotina</taxon>
        <taxon>Dothideomycetes</taxon>
        <taxon>Pleosporomycetidae</taxon>
        <taxon>Mytilinidiales</taxon>
        <taxon>Mytilinidiaceae</taxon>
        <taxon>Mytilinidion</taxon>
    </lineage>
</organism>
<dbReference type="AlphaFoldDB" id="A0A6A6Z6M5"/>
<proteinExistence type="predicted"/>
<feature type="region of interest" description="Disordered" evidence="1">
    <location>
        <begin position="209"/>
        <end position="295"/>
    </location>
</feature>
<feature type="non-terminal residue" evidence="2">
    <location>
        <position position="931"/>
    </location>
</feature>
<dbReference type="Gene3D" id="3.40.50.1820">
    <property type="entry name" value="alpha/beta hydrolase"/>
    <property type="match status" value="1"/>
</dbReference>
<evidence type="ECO:0000313" key="4">
    <source>
        <dbReference type="RefSeq" id="XP_033583644.1"/>
    </source>
</evidence>
<feature type="compositionally biased region" description="Low complexity" evidence="1">
    <location>
        <begin position="787"/>
        <end position="800"/>
    </location>
</feature>
<feature type="non-terminal residue" evidence="2">
    <location>
        <position position="1"/>
    </location>
</feature>
<feature type="compositionally biased region" description="Polar residues" evidence="1">
    <location>
        <begin position="777"/>
        <end position="786"/>
    </location>
</feature>
<evidence type="ECO:0000256" key="1">
    <source>
        <dbReference type="SAM" id="MobiDB-lite"/>
    </source>
</evidence>
<protein>
    <recommendedName>
        <fullName evidence="5">Alpha/beta-hydrolase</fullName>
    </recommendedName>
</protein>
<dbReference type="RefSeq" id="XP_033583644.1">
    <property type="nucleotide sequence ID" value="XM_033714791.1"/>
</dbReference>
<dbReference type="GeneID" id="54455684"/>
<name>A0A6A6Z6M5_9PEZI</name>
<feature type="region of interest" description="Disordered" evidence="1">
    <location>
        <begin position="1"/>
        <end position="42"/>
    </location>
</feature>
<feature type="region of interest" description="Disordered" evidence="1">
    <location>
        <begin position="745"/>
        <end position="800"/>
    </location>
</feature>
<feature type="compositionally biased region" description="Basic and acidic residues" evidence="1">
    <location>
        <begin position="151"/>
        <end position="160"/>
    </location>
</feature>
<dbReference type="OrthoDB" id="10250441at2759"/>
<evidence type="ECO:0008006" key="5">
    <source>
        <dbReference type="Google" id="ProtNLM"/>
    </source>
</evidence>
<reference evidence="4" key="3">
    <citation type="submission" date="2025-04" db="UniProtKB">
        <authorList>
            <consortium name="RefSeq"/>
        </authorList>
    </citation>
    <scope>IDENTIFICATION</scope>
    <source>
        <strain evidence="4">CBS 304.34</strain>
    </source>
</reference>
<dbReference type="InterPro" id="IPR029058">
    <property type="entry name" value="AB_hydrolase_fold"/>
</dbReference>
<dbReference type="SUPFAM" id="SSF53474">
    <property type="entry name" value="alpha/beta-Hydrolases"/>
    <property type="match status" value="1"/>
</dbReference>
<dbReference type="EMBL" id="MU003693">
    <property type="protein sequence ID" value="KAF2816680.1"/>
    <property type="molecule type" value="Genomic_DNA"/>
</dbReference>
<sequence>PRRSRPNALAEIQFASIVDPDFTPSEDEFSDPQGFQPEDAQSVIGVSIGQAQTRLTSTKTPAAEKAAALEDVEGGGLFDSSWEKSPAGTPDEEQREFGVDSGPEEKRDTDQPTPEQPTPAPPTTPPAVEVLPASPPARLPSPWKAGPRKFQRLDETKNTLRESFGGQRRRASSGGSTSETLKKYLSSFNLPSMPKSPNLLNFSLPGFSTSSVSDSSHAGDRAVEDSQRPKGHSRAGSPSLVQLDGPQARRDPKAAHQRYATVATSLLQRDNPPPAVHRELVDIHPGRPHPAPDSDRLRAVQSPIHHPKLRRSASDNSLLMHRSLSRASSLGDDSRFEHVQEQVNSRIKAIKDSWQDANFKLPSLPTMPNFNFGGSRLDLARQVNPIATHKAPVQRITNGDATTVPRKMSLSKANQTTTNAGMSASNAASHPYFTGALKDLTGDVVILGGYRGSILRSADTNQQVWAPIKVGLNLRKVDLEVGLEPEDEESMEERIIEGGMLTNIGPVDISRRLFKRLRASENYRNGILRVHNYGYDWRLSPHLLSRRLATYLSKLPCNRPDAPPGERGAIVIAHSLGGLITRHVINKQPDLVSGVVYAGVPQTCVNILGPLRNGDDVLLSSRVLTAQVNFTIRTSYALLPLDGKCFIDRNTREEYPVDFFDIKTWIDCRLSPCIAYPLPALHSILSSNSISGLLSSMSSVIPSSIISRKSSLSRGSNSGSSGAGGSVMNSNGVFVGTTPSSSATINAREASASKSQHAANAAEGGTERTGFAPQMGHKNNSGSNDFNNPASNSPSTTSTIPKDKAIAYLTRVLAEVKKFKQELAFEPEHAKANKYPPIAVIYGKSTPTVYGAKVESRDSIPRADAYDELAFASGDGVVLARAAMVPDGYSVVRGGVVSSNRGHVTLLGDLETVGRCLSAVIGARKAGVGMG</sequence>
<reference evidence="2 4" key="1">
    <citation type="journal article" date="2020" name="Stud. Mycol.">
        <title>101 Dothideomycetes genomes: a test case for predicting lifestyles and emergence of pathogens.</title>
        <authorList>
            <person name="Haridas S."/>
            <person name="Albert R."/>
            <person name="Binder M."/>
            <person name="Bloem J."/>
            <person name="Labutti K."/>
            <person name="Salamov A."/>
            <person name="Andreopoulos B."/>
            <person name="Baker S."/>
            <person name="Barry K."/>
            <person name="Bills G."/>
            <person name="Bluhm B."/>
            <person name="Cannon C."/>
            <person name="Castanera R."/>
            <person name="Culley D."/>
            <person name="Daum C."/>
            <person name="Ezra D."/>
            <person name="Gonzalez J."/>
            <person name="Henrissat B."/>
            <person name="Kuo A."/>
            <person name="Liang C."/>
            <person name="Lipzen A."/>
            <person name="Lutzoni F."/>
            <person name="Magnuson J."/>
            <person name="Mondo S."/>
            <person name="Nolan M."/>
            <person name="Ohm R."/>
            <person name="Pangilinan J."/>
            <person name="Park H.-J."/>
            <person name="Ramirez L."/>
            <person name="Alfaro M."/>
            <person name="Sun H."/>
            <person name="Tritt A."/>
            <person name="Yoshinaga Y."/>
            <person name="Zwiers L.-H."/>
            <person name="Turgeon B."/>
            <person name="Goodwin S."/>
            <person name="Spatafora J."/>
            <person name="Crous P."/>
            <person name="Grigoriev I."/>
        </authorList>
    </citation>
    <scope>NUCLEOTIDE SEQUENCE</scope>
    <source>
        <strain evidence="2 4">CBS 304.34</strain>
    </source>
</reference>
<dbReference type="Proteomes" id="UP000504636">
    <property type="component" value="Unplaced"/>
</dbReference>
<feature type="compositionally biased region" description="Basic and acidic residues" evidence="1">
    <location>
        <begin position="217"/>
        <end position="228"/>
    </location>
</feature>
<feature type="compositionally biased region" description="Basic and acidic residues" evidence="1">
    <location>
        <begin position="276"/>
        <end position="295"/>
    </location>
</feature>
<reference evidence="4" key="2">
    <citation type="submission" date="2020-04" db="EMBL/GenBank/DDBJ databases">
        <authorList>
            <consortium name="NCBI Genome Project"/>
        </authorList>
    </citation>
    <scope>NUCLEOTIDE SEQUENCE</scope>
    <source>
        <strain evidence="4">CBS 304.34</strain>
    </source>
</reference>
<evidence type="ECO:0000313" key="2">
    <source>
        <dbReference type="EMBL" id="KAF2816680.1"/>
    </source>
</evidence>
<dbReference type="PANTHER" id="PTHR11440">
    <property type="entry name" value="LECITHIN-CHOLESTEROL ACYLTRANSFERASE-RELATED"/>
    <property type="match status" value="1"/>
</dbReference>
<feature type="compositionally biased region" description="Pro residues" evidence="1">
    <location>
        <begin position="114"/>
        <end position="125"/>
    </location>
</feature>
<feature type="compositionally biased region" description="Basic and acidic residues" evidence="1">
    <location>
        <begin position="95"/>
        <end position="110"/>
    </location>
</feature>